<dbReference type="EMBL" id="GL832963">
    <property type="protein sequence ID" value="EGD83484.1"/>
    <property type="molecule type" value="Genomic_DNA"/>
</dbReference>
<sequence>MGTREQVESLKATAGNDKCADCGATDPSWVVMPHGIFVCIKCAGCHRSLGTHVSQARSIELDTWTHGDLETLTKYGNENNNKVLEARVPSLIVRGTPTMNQRLREAWVRHKYEYRCFAEDGDHDKLKTDGKMRGFIDKREKNAGRWNRRLCVLEPKTIGGSDYTLRYFLDQLDTKPAKGEIKLQDATLHMEGNEESLEFAITCRDRTYFLRADAADDLYRWVNAWRFARARSLGWDGTEEHREMLIQCKQLLDAPQTQGFLEKTGSSMKGFKKRFFLLQERYLTYKKDPADSLALGFMKLGTHQDGYNIDRQSDTLLHLVTPKRTYPLKGSKEALDMWAAAFENAITQLPLLGQRVDVYNA</sequence>
<evidence type="ECO:0008006" key="6">
    <source>
        <dbReference type="Google" id="ProtNLM"/>
    </source>
</evidence>
<dbReference type="AlphaFoldDB" id="F2U6K2"/>
<feature type="domain" description="Arf-GAP" evidence="3">
    <location>
        <begin position="4"/>
        <end position="125"/>
    </location>
</feature>
<keyword evidence="5" id="KW-1185">Reference proteome</keyword>
<dbReference type="SMART" id="SM00233">
    <property type="entry name" value="PH"/>
    <property type="match status" value="2"/>
</dbReference>
<dbReference type="STRING" id="946362.F2U6K2"/>
<dbReference type="Pfam" id="PF01412">
    <property type="entry name" value="ArfGap"/>
    <property type="match status" value="1"/>
</dbReference>
<evidence type="ECO:0000313" key="4">
    <source>
        <dbReference type="EMBL" id="EGD83484.1"/>
    </source>
</evidence>
<organism evidence="5">
    <name type="scientific">Salpingoeca rosetta (strain ATCC 50818 / BSB-021)</name>
    <dbReference type="NCBI Taxonomy" id="946362"/>
    <lineage>
        <taxon>Eukaryota</taxon>
        <taxon>Choanoflagellata</taxon>
        <taxon>Craspedida</taxon>
        <taxon>Salpingoecidae</taxon>
        <taxon>Salpingoeca</taxon>
    </lineage>
</organism>
<evidence type="ECO:0000259" key="3">
    <source>
        <dbReference type="PROSITE" id="PS50115"/>
    </source>
</evidence>
<dbReference type="Proteomes" id="UP000007799">
    <property type="component" value="Unassembled WGS sequence"/>
</dbReference>
<dbReference type="PROSITE" id="PS50003">
    <property type="entry name" value="PH_DOMAIN"/>
    <property type="match status" value="1"/>
</dbReference>
<dbReference type="InterPro" id="IPR037278">
    <property type="entry name" value="ARFGAP/RecO"/>
</dbReference>
<reference evidence="4" key="1">
    <citation type="submission" date="2009-08" db="EMBL/GenBank/DDBJ databases">
        <title>Annotation of Salpingoeca rosetta.</title>
        <authorList>
            <consortium name="The Broad Institute Genome Sequencing Platform"/>
            <person name="Russ C."/>
            <person name="Cuomo C."/>
            <person name="Burger G."/>
            <person name="Gray M.W."/>
            <person name="Holland P.W.H."/>
            <person name="King N."/>
            <person name="Lang F.B.F."/>
            <person name="Roger A.J."/>
            <person name="Ruiz-Trillo I."/>
            <person name="Young S.K."/>
            <person name="Zeng Q."/>
            <person name="Gargeya S."/>
            <person name="Alvarado L."/>
            <person name="Berlin A."/>
            <person name="Chapman S.B."/>
            <person name="Chen Z."/>
            <person name="Freedman E."/>
            <person name="Gellesch M."/>
            <person name="Goldberg J."/>
            <person name="Griggs A."/>
            <person name="Gujja S."/>
            <person name="Heilman E."/>
            <person name="Heiman D."/>
            <person name="Howarth C."/>
            <person name="Mehta T."/>
            <person name="Neiman D."/>
            <person name="Pearson M."/>
            <person name="Roberts A."/>
            <person name="Saif S."/>
            <person name="Shea T."/>
            <person name="Shenoy N."/>
            <person name="Sisk P."/>
            <person name="Stolte C."/>
            <person name="Sykes S."/>
            <person name="White J."/>
            <person name="Yandava C."/>
            <person name="Haas B."/>
            <person name="Nusbaum C."/>
            <person name="Birren B."/>
        </authorList>
    </citation>
    <scope>NUCLEOTIDE SEQUENCE [LARGE SCALE GENOMIC DNA]</scope>
    <source>
        <strain evidence="4">ATCC 50818</strain>
    </source>
</reference>
<dbReference type="InterPro" id="IPR001849">
    <property type="entry name" value="PH_domain"/>
</dbReference>
<accession>F2U6K2</accession>
<dbReference type="Pfam" id="PF00169">
    <property type="entry name" value="PH"/>
    <property type="match status" value="1"/>
</dbReference>
<dbReference type="InParanoid" id="F2U6K2"/>
<dbReference type="GeneID" id="16075566"/>
<dbReference type="RefSeq" id="XP_004994988.1">
    <property type="nucleotide sequence ID" value="XM_004994931.1"/>
</dbReference>
<evidence type="ECO:0000256" key="1">
    <source>
        <dbReference type="PROSITE-ProRule" id="PRU00288"/>
    </source>
</evidence>
<gene>
    <name evidence="4" type="ORF">PTSG_04092</name>
</gene>
<dbReference type="SUPFAM" id="SSF50729">
    <property type="entry name" value="PH domain-like"/>
    <property type="match status" value="2"/>
</dbReference>
<dbReference type="PANTHER" id="PTHR46021">
    <property type="entry name" value="ARF-GAP WITH DUAL PH DOMAIN-CONTAINING PROTEIN 1-LIKE PROTEIN"/>
    <property type="match status" value="1"/>
</dbReference>
<protein>
    <recommendedName>
        <fullName evidence="6">Arf-GAP with dual PH domain-containing protein 1</fullName>
    </recommendedName>
</protein>
<keyword evidence="1" id="KW-0479">Metal-binding</keyword>
<keyword evidence="1" id="KW-0863">Zinc-finger</keyword>
<dbReference type="GO" id="GO:0005096">
    <property type="term" value="F:GTPase activator activity"/>
    <property type="evidence" value="ECO:0007669"/>
    <property type="project" value="InterPro"/>
</dbReference>
<dbReference type="Gene3D" id="1.10.220.150">
    <property type="entry name" value="Arf GTPase activating protein"/>
    <property type="match status" value="1"/>
</dbReference>
<dbReference type="InterPro" id="IPR038508">
    <property type="entry name" value="ArfGAP_dom_sf"/>
</dbReference>
<dbReference type="InterPro" id="IPR001164">
    <property type="entry name" value="ArfGAP_dom"/>
</dbReference>
<name>F2U6K2_SALR5</name>
<dbReference type="PANTHER" id="PTHR46021:SF2">
    <property type="entry name" value="ARF-GAP WITH DUAL PH DOMAIN-CONTAINING PROTEIN 1"/>
    <property type="match status" value="1"/>
</dbReference>
<dbReference type="InterPro" id="IPR011993">
    <property type="entry name" value="PH-like_dom_sf"/>
</dbReference>
<evidence type="ECO:0000259" key="2">
    <source>
        <dbReference type="PROSITE" id="PS50003"/>
    </source>
</evidence>
<dbReference type="GO" id="GO:0005547">
    <property type="term" value="F:phosphatidylinositol-3,4,5-trisphosphate binding"/>
    <property type="evidence" value="ECO:0007669"/>
    <property type="project" value="TreeGrafter"/>
</dbReference>
<dbReference type="OMA" id="AWIRCKY"/>
<keyword evidence="1" id="KW-0862">Zinc</keyword>
<proteinExistence type="predicted"/>
<feature type="domain" description="PH" evidence="2">
    <location>
        <begin position="129"/>
        <end position="230"/>
    </location>
</feature>
<evidence type="ECO:0000313" key="5">
    <source>
        <dbReference type="Proteomes" id="UP000007799"/>
    </source>
</evidence>
<dbReference type="GO" id="GO:0005737">
    <property type="term" value="C:cytoplasm"/>
    <property type="evidence" value="ECO:0007669"/>
    <property type="project" value="TreeGrafter"/>
</dbReference>
<dbReference type="PRINTS" id="PR00405">
    <property type="entry name" value="REVINTRACTNG"/>
</dbReference>
<dbReference type="SMART" id="SM00105">
    <property type="entry name" value="ArfGap"/>
    <property type="match status" value="1"/>
</dbReference>
<dbReference type="GO" id="GO:0005886">
    <property type="term" value="C:plasma membrane"/>
    <property type="evidence" value="ECO:0007669"/>
    <property type="project" value="TreeGrafter"/>
</dbReference>
<dbReference type="OrthoDB" id="10266696at2759"/>
<dbReference type="Gene3D" id="2.30.29.30">
    <property type="entry name" value="Pleckstrin-homology domain (PH domain)/Phosphotyrosine-binding domain (PTB)"/>
    <property type="match status" value="2"/>
</dbReference>
<dbReference type="SUPFAM" id="SSF57863">
    <property type="entry name" value="ArfGap/RecO-like zinc finger"/>
    <property type="match status" value="1"/>
</dbReference>
<dbReference type="eggNOG" id="KOG0703">
    <property type="taxonomic scope" value="Eukaryota"/>
</dbReference>
<dbReference type="CDD" id="cd08204">
    <property type="entry name" value="ArfGap"/>
    <property type="match status" value="1"/>
</dbReference>
<dbReference type="InterPro" id="IPR052589">
    <property type="entry name" value="Arf-GAP_dual-PH_domain"/>
</dbReference>
<dbReference type="PROSITE" id="PS50115">
    <property type="entry name" value="ARFGAP"/>
    <property type="match status" value="1"/>
</dbReference>
<dbReference type="FunCoup" id="F2U6K2">
    <property type="interactions" value="457"/>
</dbReference>
<dbReference type="KEGG" id="sre:PTSG_04092"/>
<dbReference type="GO" id="GO:0008270">
    <property type="term" value="F:zinc ion binding"/>
    <property type="evidence" value="ECO:0007669"/>
    <property type="project" value="UniProtKB-KW"/>
</dbReference>